<dbReference type="InterPro" id="IPR007015">
    <property type="entry name" value="DNA_pol_V/MYBBP1A"/>
</dbReference>
<dbReference type="EMBL" id="GL433863">
    <property type="protein sequence ID" value="EFN51483.1"/>
    <property type="molecule type" value="Genomic_DNA"/>
</dbReference>
<feature type="compositionally biased region" description="Polar residues" evidence="4">
    <location>
        <begin position="717"/>
        <end position="727"/>
    </location>
</feature>
<proteinExistence type="inferred from homology"/>
<feature type="region of interest" description="Disordered" evidence="4">
    <location>
        <begin position="52"/>
        <end position="81"/>
    </location>
</feature>
<keyword evidence="6" id="KW-1185">Reference proteome</keyword>
<dbReference type="SUPFAM" id="SSF48371">
    <property type="entry name" value="ARM repeat"/>
    <property type="match status" value="1"/>
</dbReference>
<evidence type="ECO:0000313" key="6">
    <source>
        <dbReference type="Proteomes" id="UP000008141"/>
    </source>
</evidence>
<dbReference type="GO" id="GO:0003677">
    <property type="term" value="F:DNA binding"/>
    <property type="evidence" value="ECO:0007669"/>
    <property type="project" value="InterPro"/>
</dbReference>
<dbReference type="AlphaFoldDB" id="E1ZRW4"/>
<feature type="compositionally biased region" description="Acidic residues" evidence="4">
    <location>
        <begin position="816"/>
        <end position="832"/>
    </location>
</feature>
<keyword evidence="3" id="KW-0539">Nucleus</keyword>
<protein>
    <submittedName>
        <fullName evidence="5">Expressed protein</fullName>
    </submittedName>
</protein>
<dbReference type="GO" id="GO:0005730">
    <property type="term" value="C:nucleolus"/>
    <property type="evidence" value="ECO:0007669"/>
    <property type="project" value="InterPro"/>
</dbReference>
<evidence type="ECO:0000313" key="5">
    <source>
        <dbReference type="EMBL" id="EFN51483.1"/>
    </source>
</evidence>
<evidence type="ECO:0000256" key="1">
    <source>
        <dbReference type="ARBA" id="ARBA00004123"/>
    </source>
</evidence>
<feature type="region of interest" description="Disordered" evidence="4">
    <location>
        <begin position="717"/>
        <end position="757"/>
    </location>
</feature>
<dbReference type="RefSeq" id="XP_005843585.1">
    <property type="nucleotide sequence ID" value="XM_005843523.1"/>
</dbReference>
<dbReference type="KEGG" id="cvr:CHLNCDRAFT_140249"/>
<dbReference type="OMA" id="VWKHDDP"/>
<evidence type="ECO:0000256" key="4">
    <source>
        <dbReference type="SAM" id="MobiDB-lite"/>
    </source>
</evidence>
<dbReference type="GO" id="GO:0006355">
    <property type="term" value="P:regulation of DNA-templated transcription"/>
    <property type="evidence" value="ECO:0007669"/>
    <property type="project" value="InterPro"/>
</dbReference>
<dbReference type="InParanoid" id="E1ZRW4"/>
<feature type="region of interest" description="Disordered" evidence="4">
    <location>
        <begin position="814"/>
        <end position="899"/>
    </location>
</feature>
<comment type="subcellular location">
    <subcellularLocation>
        <location evidence="1">Nucleus</location>
    </subcellularLocation>
</comment>
<comment type="similarity">
    <text evidence="2">Belongs to the MYBBP1A family.</text>
</comment>
<dbReference type="GeneID" id="17350864"/>
<reference evidence="5 6" key="1">
    <citation type="journal article" date="2010" name="Plant Cell">
        <title>The Chlorella variabilis NC64A genome reveals adaptation to photosymbiosis, coevolution with viruses, and cryptic sex.</title>
        <authorList>
            <person name="Blanc G."/>
            <person name="Duncan G."/>
            <person name="Agarkova I."/>
            <person name="Borodovsky M."/>
            <person name="Gurnon J."/>
            <person name="Kuo A."/>
            <person name="Lindquist E."/>
            <person name="Lucas S."/>
            <person name="Pangilinan J."/>
            <person name="Polle J."/>
            <person name="Salamov A."/>
            <person name="Terry A."/>
            <person name="Yamada T."/>
            <person name="Dunigan D.D."/>
            <person name="Grigoriev I.V."/>
            <person name="Claverie J.M."/>
            <person name="Van Etten J.L."/>
        </authorList>
    </citation>
    <scope>NUCLEOTIDE SEQUENCE [LARGE SCALE GENOMIC DNA]</scope>
    <source>
        <strain evidence="5 6">NC64A</strain>
    </source>
</reference>
<feature type="compositionally biased region" description="Acidic residues" evidence="4">
    <location>
        <begin position="840"/>
        <end position="850"/>
    </location>
</feature>
<dbReference type="Proteomes" id="UP000008141">
    <property type="component" value="Unassembled WGS sequence"/>
</dbReference>
<feature type="compositionally biased region" description="Acidic residues" evidence="4">
    <location>
        <begin position="882"/>
        <end position="899"/>
    </location>
</feature>
<name>E1ZRW4_CHLVA</name>
<dbReference type="InterPro" id="IPR016024">
    <property type="entry name" value="ARM-type_fold"/>
</dbReference>
<evidence type="ECO:0000256" key="3">
    <source>
        <dbReference type="ARBA" id="ARBA00023242"/>
    </source>
</evidence>
<feature type="compositionally biased region" description="Acidic residues" evidence="4">
    <location>
        <begin position="734"/>
        <end position="753"/>
    </location>
</feature>
<feature type="region of interest" description="Disordered" evidence="4">
    <location>
        <begin position="1224"/>
        <end position="1247"/>
    </location>
</feature>
<dbReference type="eggNOG" id="KOG1926">
    <property type="taxonomic scope" value="Eukaryota"/>
</dbReference>
<dbReference type="PANTHER" id="PTHR13213:SF2">
    <property type="entry name" value="MYB-BINDING PROTEIN 1A"/>
    <property type="match status" value="1"/>
</dbReference>
<gene>
    <name evidence="5" type="ORF">CHLNCDRAFT_140249</name>
</gene>
<dbReference type="FunCoup" id="E1ZRW4">
    <property type="interactions" value="1573"/>
</dbReference>
<dbReference type="Pfam" id="PF04931">
    <property type="entry name" value="DNA_pol_phi"/>
    <property type="match status" value="1"/>
</dbReference>
<dbReference type="PANTHER" id="PTHR13213">
    <property type="entry name" value="MYB-BINDING PROTEIN 1A FAMILY MEMBER"/>
    <property type="match status" value="1"/>
</dbReference>
<organism evidence="6">
    <name type="scientific">Chlorella variabilis</name>
    <name type="common">Green alga</name>
    <dbReference type="NCBI Taxonomy" id="554065"/>
    <lineage>
        <taxon>Eukaryota</taxon>
        <taxon>Viridiplantae</taxon>
        <taxon>Chlorophyta</taxon>
        <taxon>core chlorophytes</taxon>
        <taxon>Trebouxiophyceae</taxon>
        <taxon>Chlorellales</taxon>
        <taxon>Chlorellaceae</taxon>
        <taxon>Chlorella clade</taxon>
        <taxon>Chlorella</taxon>
    </lineage>
</organism>
<sequence>MSPAPGPVVSAVTAGDSLLAHFWELAALEEEARQKGASALVAILVKDQRDFEAESGAEQSGDEDEQDAAAERPPLGAARAHDVDRALRRCSPLMVYAFKRLCRGLGSSRHGARQGFSLAGSELKDALLGRIFGYAAVVRSERPVPPELAASMAAGLMQAAQKKSFLREVSATVLLELCQAADDSTLVALVERSGAPLASWLTAPPTDASPEALLLALRLWPRLPAAVVQSCPLLPEGFHASTPLPANLFMNNAGAANSKAVAVAAAAFFTRHHLTALLPVLRATTQSHPRLHIVWPTLLALLMPGFSAEKEQRGTNSGAGAIVAAGFCPAAGPLESFWSCVVDGDLVQSSHERKYLAFTLFLLLLPHLGPQHVPLVFTPAFLRCLATNLKKGNSHLHAGAKKCMERIAVHCGKTAKPEVRIAVSLALQRHGSPDLERYARKASGDKATAAGGRNGADSDICEAHATELEQYVQQLQGTFVQTVSSSSVQDDGAGDVQQRQWAIEQLCGVLKQESVPAEVKLQVLQFLAVHALFSIDSTAAKKSKDAAVKAMVGRCIDIPLSQRKLCAARLITLADVLDKKQQLHQHGARHTARRQEQQAVYPQKLQPQLYLSGMAAFVTMLLQSGAAQLATAADGQEGAAETAESMAAILHQTLQRLQARLAAGGAIPSVEQQRLHALAHLLCLLLLHALADPVSADPALAGDLDRVSSMAVGRSALQRQQQLQNETAVSSVEGDSESVEGDSESDGEDAGDDEQPHWHDTLMDVLLSLLARNATPLPSAPLRDAVEHVFRAFADNLTATGMADMLRVLAKPLDSSSEDGEDDLYAFSDDGQEGDREMEMDAETEEDAEAEASYKEGGEDGNSSSKEDVEEKPAALPTDDGKIEEDGESEEGESSDEEAMSDEAMFHMDAKLASYFSVLKEGKGSDGSARTARHELINFKMRVAALMEVFCKRMPTSPLLPTAVVPLLLGLAAASRPGGHQPLAERLSSLIVHKLCGSKAEAAADRLVAEELGHQLRRTLYLASRATDKRVATAASASYIFLQRAAAASLAADCRAKGLQSAKDALSDFFLKKKSRLQRLLLESLMRRVPRLVPDLLSDVLRQAATARNEYLRLEASLLLAVALKVGGKDLPAALASNEAASAAAVLAAVGAQYSKPQRQLETVKVACQLLESGRAVELASSKGARWQEVRHATTRALDAAAGNAKLSVALHRLGDLLAAPVSVSEQFSKRPKPSSKAGPGTKRLKA</sequence>
<dbReference type="STRING" id="554065.E1ZRW4"/>
<accession>E1ZRW4</accession>
<evidence type="ECO:0000256" key="2">
    <source>
        <dbReference type="ARBA" id="ARBA00006809"/>
    </source>
</evidence>
<dbReference type="OrthoDB" id="513497at2759"/>